<dbReference type="AlphaFoldDB" id="A0A368MYW3"/>
<evidence type="ECO:0000313" key="2">
    <source>
        <dbReference type="EMBL" id="RCU43422.1"/>
    </source>
</evidence>
<organism evidence="2 3">
    <name type="scientific">Chryseobacterium lacus</name>
    <dbReference type="NCBI Taxonomy" id="2058346"/>
    <lineage>
        <taxon>Bacteria</taxon>
        <taxon>Pseudomonadati</taxon>
        <taxon>Bacteroidota</taxon>
        <taxon>Flavobacteriia</taxon>
        <taxon>Flavobacteriales</taxon>
        <taxon>Weeksellaceae</taxon>
        <taxon>Chryseobacterium group</taxon>
        <taxon>Chryseobacterium</taxon>
    </lineage>
</organism>
<reference evidence="2 3" key="1">
    <citation type="submission" date="2018-07" db="EMBL/GenBank/DDBJ databases">
        <title>Chryseobacterium lacus sp. nov., isolated from lake water.</title>
        <authorList>
            <person name="Li C.-M."/>
        </authorList>
    </citation>
    <scope>NUCLEOTIDE SEQUENCE [LARGE SCALE GENOMIC DNA]</scope>
    <source>
        <strain evidence="2 3">YLOS41</strain>
    </source>
</reference>
<proteinExistence type="predicted"/>
<dbReference type="RefSeq" id="WP_114303275.1">
    <property type="nucleotide sequence ID" value="NZ_QPIE01000003.1"/>
</dbReference>
<sequence length="63" mass="7328">MKKETGVIIAGIFGFFAVMGFTLVKRLLSNKDYDSEYSDYHRHLYDDDENSDLHHGIEYLALK</sequence>
<keyword evidence="1" id="KW-1133">Transmembrane helix</keyword>
<protein>
    <submittedName>
        <fullName evidence="2">Uncharacterized protein</fullName>
    </submittedName>
</protein>
<keyword evidence="3" id="KW-1185">Reference proteome</keyword>
<keyword evidence="1" id="KW-0472">Membrane</keyword>
<comment type="caution">
    <text evidence="2">The sequence shown here is derived from an EMBL/GenBank/DDBJ whole genome shotgun (WGS) entry which is preliminary data.</text>
</comment>
<dbReference type="Proteomes" id="UP000252172">
    <property type="component" value="Unassembled WGS sequence"/>
</dbReference>
<feature type="transmembrane region" description="Helical" evidence="1">
    <location>
        <begin position="6"/>
        <end position="24"/>
    </location>
</feature>
<dbReference type="EMBL" id="QPIE01000003">
    <property type="protein sequence ID" value="RCU43422.1"/>
    <property type="molecule type" value="Genomic_DNA"/>
</dbReference>
<gene>
    <name evidence="2" type="ORF">DQ356_04455</name>
</gene>
<dbReference type="OrthoDB" id="1263748at2"/>
<accession>A0A429V0H7</accession>
<accession>A0A368MYW3</accession>
<keyword evidence="1" id="KW-0812">Transmembrane</keyword>
<evidence type="ECO:0000256" key="1">
    <source>
        <dbReference type="SAM" id="Phobius"/>
    </source>
</evidence>
<evidence type="ECO:0000313" key="3">
    <source>
        <dbReference type="Proteomes" id="UP000252172"/>
    </source>
</evidence>
<name>A0A368MYW3_9FLAO</name>